<gene>
    <name evidence="1" type="ORF">F5Z01DRAFT_175294</name>
</gene>
<evidence type="ECO:0000313" key="2">
    <source>
        <dbReference type="Proteomes" id="UP000887229"/>
    </source>
</evidence>
<organism evidence="1 2">
    <name type="scientific">Emericellopsis atlantica</name>
    <dbReference type="NCBI Taxonomy" id="2614577"/>
    <lineage>
        <taxon>Eukaryota</taxon>
        <taxon>Fungi</taxon>
        <taxon>Dikarya</taxon>
        <taxon>Ascomycota</taxon>
        <taxon>Pezizomycotina</taxon>
        <taxon>Sordariomycetes</taxon>
        <taxon>Hypocreomycetidae</taxon>
        <taxon>Hypocreales</taxon>
        <taxon>Bionectriaceae</taxon>
        <taxon>Emericellopsis</taxon>
    </lineage>
</organism>
<proteinExistence type="predicted"/>
<protein>
    <submittedName>
        <fullName evidence="1">Uncharacterized protein</fullName>
    </submittedName>
</protein>
<dbReference type="RefSeq" id="XP_046117044.1">
    <property type="nucleotide sequence ID" value="XM_046257940.1"/>
</dbReference>
<comment type="caution">
    <text evidence="1">The sequence shown here is derived from an EMBL/GenBank/DDBJ whole genome shotgun (WGS) entry which is preliminary data.</text>
</comment>
<dbReference type="GeneID" id="70288843"/>
<sequence>MSSYDGYFIGQRLHGIDLSDKTAVLRALEEYEVIQLHHTTSQVNGAYFLGQLFHHVPFPLTLLRDCFLDWTGFLQGQVGDRNPQEIIAQLSTMGPGVSPYTE</sequence>
<dbReference type="EMBL" id="MU251259">
    <property type="protein sequence ID" value="KAG9253120.1"/>
    <property type="molecule type" value="Genomic_DNA"/>
</dbReference>
<name>A0A9P7ZJE8_9HYPO</name>
<accession>A0A9P7ZJE8</accession>
<dbReference type="Proteomes" id="UP000887229">
    <property type="component" value="Unassembled WGS sequence"/>
</dbReference>
<reference evidence="1" key="1">
    <citation type="journal article" date="2021" name="IMA Fungus">
        <title>Genomic characterization of three marine fungi, including Emericellopsis atlantica sp. nov. with signatures of a generalist lifestyle and marine biomass degradation.</title>
        <authorList>
            <person name="Hagestad O.C."/>
            <person name="Hou L."/>
            <person name="Andersen J.H."/>
            <person name="Hansen E.H."/>
            <person name="Altermark B."/>
            <person name="Li C."/>
            <person name="Kuhnert E."/>
            <person name="Cox R.J."/>
            <person name="Crous P.W."/>
            <person name="Spatafora J.W."/>
            <person name="Lail K."/>
            <person name="Amirebrahimi M."/>
            <person name="Lipzen A."/>
            <person name="Pangilinan J."/>
            <person name="Andreopoulos W."/>
            <person name="Hayes R.D."/>
            <person name="Ng V."/>
            <person name="Grigoriev I.V."/>
            <person name="Jackson S.A."/>
            <person name="Sutton T.D.S."/>
            <person name="Dobson A.D.W."/>
            <person name="Rama T."/>
        </authorList>
    </citation>
    <scope>NUCLEOTIDE SEQUENCE</scope>
    <source>
        <strain evidence="1">TS7</strain>
    </source>
</reference>
<keyword evidence="2" id="KW-1185">Reference proteome</keyword>
<dbReference type="OrthoDB" id="417877at2759"/>
<evidence type="ECO:0000313" key="1">
    <source>
        <dbReference type="EMBL" id="KAG9253120.1"/>
    </source>
</evidence>
<dbReference type="AlphaFoldDB" id="A0A9P7ZJE8"/>